<accession>A0A0P1EUT6</accession>
<dbReference type="Proteomes" id="UP000054823">
    <property type="component" value="Unassembled WGS sequence"/>
</dbReference>
<dbReference type="EMBL" id="CYPW01000040">
    <property type="protein sequence ID" value="CUH54314.1"/>
    <property type="molecule type" value="Genomic_DNA"/>
</dbReference>
<dbReference type="AlphaFoldDB" id="A0A0P1EUT6"/>
<evidence type="ECO:0000313" key="2">
    <source>
        <dbReference type="Proteomes" id="UP000054823"/>
    </source>
</evidence>
<organism evidence="1 2">
    <name type="scientific">Shimia marina</name>
    <dbReference type="NCBI Taxonomy" id="321267"/>
    <lineage>
        <taxon>Bacteria</taxon>
        <taxon>Pseudomonadati</taxon>
        <taxon>Pseudomonadota</taxon>
        <taxon>Alphaproteobacteria</taxon>
        <taxon>Rhodobacterales</taxon>
        <taxon>Roseobacteraceae</taxon>
    </lineage>
</organism>
<sequence>MSETDDDLRRELLRLLEGLELYRNWRLSGLRAAKGEVTQEDLDLIVMPAAVFRDVFERSKGAARRAVLKEVQSWYAHTASDLQQWRVSGGLYTGGDVEAFLKAFRETQGCSFWEESGYLKKLARKVLRRGYIAREQEFYALRELDMDLSQSVLTEAEMGQVRALLTAYEAQQEAG</sequence>
<dbReference type="RefSeq" id="WP_144432632.1">
    <property type="nucleotide sequence ID" value="NZ_CYPW01000040.1"/>
</dbReference>
<gene>
    <name evidence="1" type="ORF">SHM7688_03784</name>
</gene>
<name>A0A0P1EUT6_9RHOB</name>
<protein>
    <submittedName>
        <fullName evidence="1">Uncharacterized protein</fullName>
    </submittedName>
</protein>
<dbReference type="STRING" id="321267.SHM7688_03784"/>
<evidence type="ECO:0000313" key="1">
    <source>
        <dbReference type="EMBL" id="CUH54314.1"/>
    </source>
</evidence>
<proteinExistence type="predicted"/>
<dbReference type="OrthoDB" id="7876600at2"/>
<reference evidence="1 2" key="1">
    <citation type="submission" date="2015-09" db="EMBL/GenBank/DDBJ databases">
        <authorList>
            <consortium name="Swine Surveillance"/>
        </authorList>
    </citation>
    <scope>NUCLEOTIDE SEQUENCE [LARGE SCALE GENOMIC DNA]</scope>
    <source>
        <strain evidence="1 2">CECT 7688</strain>
    </source>
</reference>
<keyword evidence="2" id="KW-1185">Reference proteome</keyword>